<evidence type="ECO:0000259" key="3">
    <source>
        <dbReference type="PROSITE" id="PS51740"/>
    </source>
</evidence>
<dbReference type="AlphaFoldDB" id="A0A2U2DWM8"/>
<feature type="domain" description="SpoVT-AbrB" evidence="3">
    <location>
        <begin position="4"/>
        <end position="49"/>
    </location>
</feature>
<proteinExistence type="predicted"/>
<dbReference type="Pfam" id="PF04014">
    <property type="entry name" value="MazE_antitoxin"/>
    <property type="match status" value="1"/>
</dbReference>
<dbReference type="InterPro" id="IPR037914">
    <property type="entry name" value="SpoVT-AbrB_sf"/>
</dbReference>
<evidence type="ECO:0000313" key="4">
    <source>
        <dbReference type="EMBL" id="PWE57706.1"/>
    </source>
</evidence>
<dbReference type="PROSITE" id="PS51740">
    <property type="entry name" value="SPOVT_ABRB"/>
    <property type="match status" value="1"/>
</dbReference>
<dbReference type="GO" id="GO:0003677">
    <property type="term" value="F:DNA binding"/>
    <property type="evidence" value="ECO:0007669"/>
    <property type="project" value="UniProtKB-UniRule"/>
</dbReference>
<evidence type="ECO:0000313" key="5">
    <source>
        <dbReference type="Proteomes" id="UP000245252"/>
    </source>
</evidence>
<reference evidence="4 5" key="1">
    <citation type="submission" date="2018-05" db="EMBL/GenBank/DDBJ databases">
        <title>The draft genome of strain NS-104.</title>
        <authorList>
            <person name="Hang P."/>
            <person name="Jiang J."/>
        </authorList>
    </citation>
    <scope>NUCLEOTIDE SEQUENCE [LARGE SCALE GENOMIC DNA]</scope>
    <source>
        <strain evidence="4 5">NS-104</strain>
    </source>
</reference>
<dbReference type="SMART" id="SM00966">
    <property type="entry name" value="SpoVT_AbrB"/>
    <property type="match status" value="1"/>
</dbReference>
<dbReference type="RefSeq" id="WP_109456223.1">
    <property type="nucleotide sequence ID" value="NZ_QFBC01000001.1"/>
</dbReference>
<dbReference type="Gene3D" id="2.10.260.10">
    <property type="match status" value="1"/>
</dbReference>
<gene>
    <name evidence="4" type="ORF">DEM27_00400</name>
</gene>
<dbReference type="EMBL" id="QFBC01000001">
    <property type="protein sequence ID" value="PWE57706.1"/>
    <property type="molecule type" value="Genomic_DNA"/>
</dbReference>
<sequence>MATSTLRNVGGSVMMTVPKPVLEELGLQANSKVDVIAEDGKIVAVPRVRPKYTLEELLAQCDPEAPWSEEEREWMDAPSVGKEIID</sequence>
<keyword evidence="1" id="KW-0238">DNA-binding</keyword>
<keyword evidence="5" id="KW-1185">Reference proteome</keyword>
<evidence type="ECO:0000256" key="2">
    <source>
        <dbReference type="SAM" id="MobiDB-lite"/>
    </source>
</evidence>
<protein>
    <submittedName>
        <fullName evidence="4">Antitoxin</fullName>
    </submittedName>
</protein>
<comment type="caution">
    <text evidence="4">The sequence shown here is derived from an EMBL/GenBank/DDBJ whole genome shotgun (WGS) entry which is preliminary data.</text>
</comment>
<name>A0A2U2DWM8_9HYPH</name>
<organism evidence="4 5">
    <name type="scientific">Metarhizobium album</name>
    <dbReference type="NCBI Taxonomy" id="2182425"/>
    <lineage>
        <taxon>Bacteria</taxon>
        <taxon>Pseudomonadati</taxon>
        <taxon>Pseudomonadota</taxon>
        <taxon>Alphaproteobacteria</taxon>
        <taxon>Hyphomicrobiales</taxon>
        <taxon>Rhizobiaceae</taxon>
        <taxon>Metarhizobium</taxon>
    </lineage>
</organism>
<dbReference type="InterPro" id="IPR007159">
    <property type="entry name" value="SpoVT-AbrB_dom"/>
</dbReference>
<dbReference type="OrthoDB" id="9795766at2"/>
<evidence type="ECO:0000256" key="1">
    <source>
        <dbReference type="PROSITE-ProRule" id="PRU01076"/>
    </source>
</evidence>
<feature type="region of interest" description="Disordered" evidence="2">
    <location>
        <begin position="64"/>
        <end position="86"/>
    </location>
</feature>
<dbReference type="Proteomes" id="UP000245252">
    <property type="component" value="Unassembled WGS sequence"/>
</dbReference>
<accession>A0A2U2DWM8</accession>
<dbReference type="SUPFAM" id="SSF89447">
    <property type="entry name" value="AbrB/MazE/MraZ-like"/>
    <property type="match status" value="1"/>
</dbReference>